<evidence type="ECO:0000256" key="2">
    <source>
        <dbReference type="SAM" id="MobiDB-lite"/>
    </source>
</evidence>
<feature type="region of interest" description="Disordered" evidence="2">
    <location>
        <begin position="150"/>
        <end position="169"/>
    </location>
</feature>
<evidence type="ECO:0000256" key="1">
    <source>
        <dbReference type="SAM" id="Coils"/>
    </source>
</evidence>
<name>A0A9P8A7W2_MORAP</name>
<protein>
    <submittedName>
        <fullName evidence="3">Uncharacterized protein</fullName>
    </submittedName>
</protein>
<sequence>MATNYSSSIHDSDASGTHSRHGSTISVLSVPIMDPYYRDLQALKADHAALYNQLKLTQQTLQLSYQDQVIAQERSKRSGTDSTRLRAHLDTILKKHVEHHPEREALVQQVAELQVKLDIELGSRQVLEQEHINVQQELLRYKLNSAVAKSSLGSPSTEATPRSPSPTASIRSLTFSSLLGGATRRYRNSLSNGSQSACGAAAMNANGIHSQEILQQHQQQQLQQQKEALVSSSPQRLAGQCSYAATDLDVQMAQDLDHESLAALQLQLPMCEQLEAEKVLYEKLREENIAMKMELLDLRHRNNVEKDSIKGYMSLYESLQKKQSNALAVSESEIDLLRNALQGHILRLESRESLIRTFAATVNSQAVDLEILTKEASRERTARARCEQEMASLLEASLLMLERWHSNVVQTFARLQEVVRPVRQTIQHLEIPSILQEWDQYEKGMQKVLADLAHSLVVQQQNQERELTLVADHEAEGLFTDVNAQSRTFNTVRVQRNRGSTENSQTAAAATALSYANSSDSKDDGIGISGLENAQVFQDSYSQQVFVWRKFKADSFLEECVKSVEKLAHEKRELQMRVAELTRAVTELDEDRCLRKLTPRSAGVVVSEERDSSSEDIGSKEGVDPEETAVVTKEETAIVTKEETQREALGNAPPRIDIPLLTEARPNDEENSTEGSGLAEEKGDHPAFETMDNKVNSEVPGDSRKQQLESIMKQILEWSESQTAKKRSHLRGAEDAIESLGISDSLSIPAATRSTVARAEAAQTEERPRVSSLLSSGGQEDLETFIQMIRQAVEHKSTDHAASVEAEEGQRPETVSSLKIAENESFSTNRKFKSHPGPITTLPSCPTFIAPAVCSSSSTTTTPRSSCSFSVSSTSTASFTSSSSYFPYTASLGGVSTPSSPGLGGFGGSDGKTVLDMDALCRDLAFRSFPKQHQWSKSRSLGQKEKRAHAMQLKWVASSLSVSKANASALLPPLPPPVPTLSRSQKRSE</sequence>
<organism evidence="3 4">
    <name type="scientific">Mortierella alpina</name>
    <name type="common">Oleaginous fungus</name>
    <name type="synonym">Mortierella renispora</name>
    <dbReference type="NCBI Taxonomy" id="64518"/>
    <lineage>
        <taxon>Eukaryota</taxon>
        <taxon>Fungi</taxon>
        <taxon>Fungi incertae sedis</taxon>
        <taxon>Mucoromycota</taxon>
        <taxon>Mortierellomycotina</taxon>
        <taxon>Mortierellomycetes</taxon>
        <taxon>Mortierellales</taxon>
        <taxon>Mortierellaceae</taxon>
        <taxon>Mortierella</taxon>
    </lineage>
</organism>
<evidence type="ECO:0000313" key="4">
    <source>
        <dbReference type="Proteomes" id="UP000717515"/>
    </source>
</evidence>
<proteinExistence type="predicted"/>
<comment type="caution">
    <text evidence="3">The sequence shown here is derived from an EMBL/GenBank/DDBJ whole genome shotgun (WGS) entry which is preliminary data.</text>
</comment>
<feature type="coiled-coil region" evidence="1">
    <location>
        <begin position="274"/>
        <end position="301"/>
    </location>
</feature>
<feature type="region of interest" description="Disordered" evidence="2">
    <location>
        <begin position="1"/>
        <end position="22"/>
    </location>
</feature>
<dbReference type="EMBL" id="JAIFTL010000029">
    <property type="protein sequence ID" value="KAG9325923.1"/>
    <property type="molecule type" value="Genomic_DNA"/>
</dbReference>
<evidence type="ECO:0000313" key="3">
    <source>
        <dbReference type="EMBL" id="KAG9325923.1"/>
    </source>
</evidence>
<dbReference type="Proteomes" id="UP000717515">
    <property type="component" value="Unassembled WGS sequence"/>
</dbReference>
<accession>A0A9P8A7W2</accession>
<feature type="region of interest" description="Disordered" evidence="2">
    <location>
        <begin position="661"/>
        <end position="703"/>
    </location>
</feature>
<feature type="compositionally biased region" description="Basic and acidic residues" evidence="2">
    <location>
        <begin position="607"/>
        <end position="623"/>
    </location>
</feature>
<feature type="region of interest" description="Disordered" evidence="2">
    <location>
        <begin position="968"/>
        <end position="989"/>
    </location>
</feature>
<feature type="region of interest" description="Disordered" evidence="2">
    <location>
        <begin position="604"/>
        <end position="628"/>
    </location>
</feature>
<keyword evidence="1" id="KW-0175">Coiled coil</keyword>
<reference evidence="3" key="1">
    <citation type="submission" date="2021-07" db="EMBL/GenBank/DDBJ databases">
        <title>Draft genome of Mortierella alpina, strain LL118, isolated from an aspen leaf litter sample.</title>
        <authorList>
            <person name="Yang S."/>
            <person name="Vinatzer B.A."/>
        </authorList>
    </citation>
    <scope>NUCLEOTIDE SEQUENCE</scope>
    <source>
        <strain evidence="3">LL118</strain>
    </source>
</reference>
<feature type="coiled-coil region" evidence="1">
    <location>
        <begin position="557"/>
        <end position="591"/>
    </location>
</feature>
<dbReference type="AlphaFoldDB" id="A0A9P8A7W2"/>
<gene>
    <name evidence="3" type="ORF">KVV02_005767</name>
</gene>